<evidence type="ECO:0000313" key="3">
    <source>
        <dbReference type="Proteomes" id="UP000290289"/>
    </source>
</evidence>
<name>A0A498JZ36_MALDO</name>
<feature type="compositionally biased region" description="Polar residues" evidence="1">
    <location>
        <begin position="139"/>
        <end position="148"/>
    </location>
</feature>
<dbReference type="AlphaFoldDB" id="A0A498JZ36"/>
<feature type="region of interest" description="Disordered" evidence="1">
    <location>
        <begin position="104"/>
        <end position="175"/>
    </location>
</feature>
<organism evidence="2 3">
    <name type="scientific">Malus domestica</name>
    <name type="common">Apple</name>
    <name type="synonym">Pyrus malus</name>
    <dbReference type="NCBI Taxonomy" id="3750"/>
    <lineage>
        <taxon>Eukaryota</taxon>
        <taxon>Viridiplantae</taxon>
        <taxon>Streptophyta</taxon>
        <taxon>Embryophyta</taxon>
        <taxon>Tracheophyta</taxon>
        <taxon>Spermatophyta</taxon>
        <taxon>Magnoliopsida</taxon>
        <taxon>eudicotyledons</taxon>
        <taxon>Gunneridae</taxon>
        <taxon>Pentapetalae</taxon>
        <taxon>rosids</taxon>
        <taxon>fabids</taxon>
        <taxon>Rosales</taxon>
        <taxon>Rosaceae</taxon>
        <taxon>Amygdaloideae</taxon>
        <taxon>Maleae</taxon>
        <taxon>Malus</taxon>
    </lineage>
</organism>
<reference evidence="2 3" key="1">
    <citation type="submission" date="2018-10" db="EMBL/GenBank/DDBJ databases">
        <title>A high-quality apple genome assembly.</title>
        <authorList>
            <person name="Hu J."/>
        </authorList>
    </citation>
    <scope>NUCLEOTIDE SEQUENCE [LARGE SCALE GENOMIC DNA]</scope>
    <source>
        <strain evidence="3">cv. HFTH1</strain>
        <tissue evidence="2">Young leaf</tissue>
    </source>
</reference>
<keyword evidence="3" id="KW-1185">Reference proteome</keyword>
<sequence>MCVNIVCVRNVMMRAFTWQAVVIKEIVLTEAASGDDVDVVIGENLTPDTNDVCELKMQLKELKVLFEWLAHEKEISDKNLVKKVEELSNVVEELRRVVMEKPVEENTKEEDEGKKDVGEKGKEEEGGKKEKKKKEEEQGSQIGGNVQTVVEEEEKPKEKKDDGGENGGDVKSGFEVGEEESHIHLQFYLPKKHEDEAWRILKGRKGLRESATHTWQATAKLAHIAHVLLDLLLSLSRDVKRGSWPIDISPRSPQQDNGLVLV</sequence>
<evidence type="ECO:0000256" key="1">
    <source>
        <dbReference type="SAM" id="MobiDB-lite"/>
    </source>
</evidence>
<proteinExistence type="predicted"/>
<accession>A0A498JZ36</accession>
<evidence type="ECO:0000313" key="2">
    <source>
        <dbReference type="EMBL" id="RXI01160.1"/>
    </source>
</evidence>
<feature type="compositionally biased region" description="Basic and acidic residues" evidence="1">
    <location>
        <begin position="104"/>
        <end position="137"/>
    </location>
</feature>
<feature type="compositionally biased region" description="Basic and acidic residues" evidence="1">
    <location>
        <begin position="154"/>
        <end position="163"/>
    </location>
</feature>
<gene>
    <name evidence="2" type="ORF">DVH24_001394</name>
</gene>
<comment type="caution">
    <text evidence="2">The sequence shown here is derived from an EMBL/GenBank/DDBJ whole genome shotgun (WGS) entry which is preliminary data.</text>
</comment>
<protein>
    <submittedName>
        <fullName evidence="2">Uncharacterized protein</fullName>
    </submittedName>
</protein>
<dbReference type="EMBL" id="RDQH01000330">
    <property type="protein sequence ID" value="RXI01160.1"/>
    <property type="molecule type" value="Genomic_DNA"/>
</dbReference>
<dbReference type="Proteomes" id="UP000290289">
    <property type="component" value="Chromosome 4"/>
</dbReference>